<feature type="domain" description="Erythronate-4-phosphate dehydrogenase dimerisation" evidence="7">
    <location>
        <begin position="290"/>
        <end position="375"/>
    </location>
</feature>
<dbReference type="Proteomes" id="UP000194798">
    <property type="component" value="Unassembled WGS sequence"/>
</dbReference>
<dbReference type="Pfam" id="PF11890">
    <property type="entry name" value="DUF3410"/>
    <property type="match status" value="1"/>
</dbReference>
<dbReference type="Gene3D" id="3.30.1370.170">
    <property type="match status" value="1"/>
</dbReference>
<dbReference type="GO" id="GO:0005829">
    <property type="term" value="C:cytosol"/>
    <property type="evidence" value="ECO:0007669"/>
    <property type="project" value="TreeGrafter"/>
</dbReference>
<feature type="binding site" evidence="5">
    <location>
        <position position="66"/>
    </location>
    <ligand>
        <name>substrate</name>
    </ligand>
</feature>
<evidence type="ECO:0000256" key="5">
    <source>
        <dbReference type="HAMAP-Rule" id="MF_01825"/>
    </source>
</evidence>
<feature type="binding site" evidence="5">
    <location>
        <position position="260"/>
    </location>
    <ligand>
        <name>substrate</name>
    </ligand>
</feature>
<dbReference type="Pfam" id="PF02826">
    <property type="entry name" value="2-Hacid_dh_C"/>
    <property type="match status" value="1"/>
</dbReference>
<dbReference type="GO" id="GO:0036001">
    <property type="term" value="P:'de novo' pyridoxal 5'-phosphate biosynthetic process"/>
    <property type="evidence" value="ECO:0007669"/>
    <property type="project" value="TreeGrafter"/>
</dbReference>
<dbReference type="RefSeq" id="WP_176329871.1">
    <property type="nucleotide sequence ID" value="NZ_MSLT01000023.1"/>
</dbReference>
<dbReference type="EC" id="1.1.1.290" evidence="5"/>
<comment type="subcellular location">
    <subcellularLocation>
        <location evidence="5">Cytoplasm</location>
    </subcellularLocation>
</comment>
<comment type="catalytic activity">
    <reaction evidence="5">
        <text>4-phospho-D-erythronate + NAD(+) = (R)-3-hydroxy-2-oxo-4-phosphooxybutanoate + NADH + H(+)</text>
        <dbReference type="Rhea" id="RHEA:18829"/>
        <dbReference type="ChEBI" id="CHEBI:15378"/>
        <dbReference type="ChEBI" id="CHEBI:57540"/>
        <dbReference type="ChEBI" id="CHEBI:57945"/>
        <dbReference type="ChEBI" id="CHEBI:58538"/>
        <dbReference type="ChEBI" id="CHEBI:58766"/>
        <dbReference type="EC" id="1.1.1.290"/>
    </reaction>
</comment>
<comment type="similarity">
    <text evidence="5">Belongs to the D-isomer specific 2-hydroxyacid dehydrogenase family. PdxB subfamily.</text>
</comment>
<feature type="active site" evidence="5">
    <location>
        <position position="239"/>
    </location>
</feature>
<accession>A0A251X3Q5</accession>
<dbReference type="SUPFAM" id="SSF52283">
    <property type="entry name" value="Formate/glycerate dehydrogenase catalytic domain-like"/>
    <property type="match status" value="1"/>
</dbReference>
<organism evidence="8 9">
    <name type="scientific">Thioflexithrix psekupsensis</name>
    <dbReference type="NCBI Taxonomy" id="1570016"/>
    <lineage>
        <taxon>Bacteria</taxon>
        <taxon>Pseudomonadati</taxon>
        <taxon>Pseudomonadota</taxon>
        <taxon>Gammaproteobacteria</taxon>
        <taxon>Thiotrichales</taxon>
        <taxon>Thioflexithrix</taxon>
    </lineage>
</organism>
<comment type="function">
    <text evidence="5">Catalyzes the oxidation of erythronate-4-phosphate to 3-hydroxy-2-oxo-4-phosphonooxybutanoate.</text>
</comment>
<feature type="binding site" evidence="5">
    <location>
        <position position="146"/>
    </location>
    <ligand>
        <name>NAD(+)</name>
        <dbReference type="ChEBI" id="CHEBI:57540"/>
    </ligand>
</feature>
<keyword evidence="4 5" id="KW-0664">Pyridoxine biosynthesis</keyword>
<feature type="binding site" evidence="5">
    <location>
        <position position="234"/>
    </location>
    <ligand>
        <name>NAD(+)</name>
        <dbReference type="ChEBI" id="CHEBI:57540"/>
    </ligand>
</feature>
<dbReference type="CDD" id="cd12158">
    <property type="entry name" value="ErythrP_dh"/>
    <property type="match status" value="1"/>
</dbReference>
<dbReference type="AlphaFoldDB" id="A0A251X3Q5"/>
<feature type="active site" evidence="5">
    <location>
        <position position="210"/>
    </location>
</feature>
<dbReference type="HAMAP" id="MF_01825">
    <property type="entry name" value="PdxB"/>
    <property type="match status" value="1"/>
</dbReference>
<keyword evidence="9" id="KW-1185">Reference proteome</keyword>
<dbReference type="Gene3D" id="3.40.50.720">
    <property type="entry name" value="NAD(P)-binding Rossmann-like Domain"/>
    <property type="match status" value="2"/>
</dbReference>
<comment type="caution">
    <text evidence="8">The sequence shown here is derived from an EMBL/GenBank/DDBJ whole genome shotgun (WGS) entry which is preliminary data.</text>
</comment>
<evidence type="ECO:0000256" key="2">
    <source>
        <dbReference type="ARBA" id="ARBA00023002"/>
    </source>
</evidence>
<feature type="binding site" evidence="5">
    <location>
        <position position="259"/>
    </location>
    <ligand>
        <name>NAD(+)</name>
        <dbReference type="ChEBI" id="CHEBI:57540"/>
    </ligand>
</feature>
<evidence type="ECO:0000256" key="1">
    <source>
        <dbReference type="ARBA" id="ARBA00022490"/>
    </source>
</evidence>
<dbReference type="InterPro" id="IPR006140">
    <property type="entry name" value="D-isomer_DH_NAD-bd"/>
</dbReference>
<feature type="active site" description="Proton donor" evidence="5">
    <location>
        <position position="256"/>
    </location>
</feature>
<name>A0A251X3Q5_9GAMM</name>
<comment type="caution">
    <text evidence="5">Lacks conserved residue(s) required for the propagation of feature annotation.</text>
</comment>
<keyword evidence="1 5" id="KW-0963">Cytoplasm</keyword>
<dbReference type="UniPathway" id="UPA00244">
    <property type="reaction ID" value="UER00310"/>
</dbReference>
<dbReference type="SUPFAM" id="SSF51735">
    <property type="entry name" value="NAD(P)-binding Rossmann-fold domains"/>
    <property type="match status" value="1"/>
</dbReference>
<evidence type="ECO:0000313" key="8">
    <source>
        <dbReference type="EMBL" id="OUD12020.1"/>
    </source>
</evidence>
<protein>
    <recommendedName>
        <fullName evidence="5">Erythronate-4-phosphate dehydrogenase</fullName>
        <ecNumber evidence="5">1.1.1.290</ecNumber>
    </recommendedName>
</protein>
<dbReference type="PANTHER" id="PTHR42938">
    <property type="entry name" value="FORMATE DEHYDROGENASE 1"/>
    <property type="match status" value="1"/>
</dbReference>
<dbReference type="GO" id="GO:0033711">
    <property type="term" value="F:4-phosphoerythronate dehydrogenase activity"/>
    <property type="evidence" value="ECO:0007669"/>
    <property type="project" value="UniProtKB-EC"/>
</dbReference>
<gene>
    <name evidence="5" type="primary">pdxB</name>
    <name evidence="8" type="ORF">TPSD3_12855</name>
</gene>
<evidence type="ECO:0000259" key="7">
    <source>
        <dbReference type="Pfam" id="PF11890"/>
    </source>
</evidence>
<keyword evidence="3 5" id="KW-0520">NAD</keyword>
<evidence type="ECO:0000256" key="4">
    <source>
        <dbReference type="ARBA" id="ARBA00023096"/>
    </source>
</evidence>
<evidence type="ECO:0000313" key="9">
    <source>
        <dbReference type="Proteomes" id="UP000194798"/>
    </source>
</evidence>
<dbReference type="InterPro" id="IPR024531">
    <property type="entry name" value="Erythronate-4-P_DHase_dimer"/>
</dbReference>
<reference evidence="8 9" key="1">
    <citation type="submission" date="2016-12" db="EMBL/GenBank/DDBJ databases">
        <title>Thioflexothrix psekupsii D3 genome sequencing and assembly.</title>
        <authorList>
            <person name="Fomenkov A."/>
            <person name="Vincze T."/>
            <person name="Grabovich M."/>
            <person name="Anton B.P."/>
            <person name="Dubinina G."/>
            <person name="Orlova M."/>
            <person name="Belousova E."/>
            <person name="Roberts R.J."/>
        </authorList>
    </citation>
    <scope>NUCLEOTIDE SEQUENCE [LARGE SCALE GENOMIC DNA]</scope>
    <source>
        <strain evidence="8">D3</strain>
    </source>
</reference>
<comment type="pathway">
    <text evidence="5">Cofactor biosynthesis; pyridoxine 5'-phosphate biosynthesis; pyridoxine 5'-phosphate from D-erythrose 4-phosphate: step 2/5.</text>
</comment>
<keyword evidence="2 5" id="KW-0560">Oxidoreductase</keyword>
<dbReference type="GO" id="GO:0008615">
    <property type="term" value="P:pyridoxine biosynthetic process"/>
    <property type="evidence" value="ECO:0007669"/>
    <property type="project" value="UniProtKB-UniRule"/>
</dbReference>
<sequence>MQIVADENIPYVREAFADLGDVRTVSGRELHAEQVIDADVLLVRSVTAVNRELLSGSRVRFVGTATIGTDHIDVDWLRANQIAFASAPGCNAVSAAEYVISSLLVLAQQDNFRLTDKTVGIIGCGNVGSRVYQRLQTLGVTCLCHDPPLAAQNPKDTHRVWVDRATVLQADILTVHVPLTLSGEYATAQLINTDFLKKVSDRVILFNTSRGRVLDEVALQQAWLQQKQRVAVLDVWRGEPHLNPQTVALARLATPHIAGYSFDGKVRGTRLLAEAIYGYFGQSLRWQVSLPEPAITELHFSDHISDEQALYYAATACYDPRRDDAALRHSITREDAGLAFDQLRKYYPLRREFASLHLTIPTHRHALIEQLRGLGFRVNGWGEVLV</sequence>
<dbReference type="InterPro" id="IPR036291">
    <property type="entry name" value="NAD(P)-bd_dom_sf"/>
</dbReference>
<dbReference type="GO" id="GO:0046983">
    <property type="term" value="F:protein dimerization activity"/>
    <property type="evidence" value="ECO:0007669"/>
    <property type="project" value="InterPro"/>
</dbReference>
<dbReference type="EMBL" id="MSLT01000023">
    <property type="protein sequence ID" value="OUD12020.1"/>
    <property type="molecule type" value="Genomic_DNA"/>
</dbReference>
<proteinExistence type="inferred from homology"/>
<comment type="subunit">
    <text evidence="5">Homodimer.</text>
</comment>
<feature type="domain" description="D-isomer specific 2-hydroxyacid dehydrogenase NAD-binding" evidence="6">
    <location>
        <begin position="112"/>
        <end position="258"/>
    </location>
</feature>
<dbReference type="GO" id="GO:0051287">
    <property type="term" value="F:NAD binding"/>
    <property type="evidence" value="ECO:0007669"/>
    <property type="project" value="InterPro"/>
</dbReference>
<evidence type="ECO:0000259" key="6">
    <source>
        <dbReference type="Pfam" id="PF02826"/>
    </source>
</evidence>
<feature type="binding site" evidence="5">
    <location>
        <position position="45"/>
    </location>
    <ligand>
        <name>substrate</name>
    </ligand>
</feature>
<dbReference type="PANTHER" id="PTHR42938:SF9">
    <property type="entry name" value="FORMATE DEHYDROGENASE 1"/>
    <property type="match status" value="1"/>
</dbReference>
<dbReference type="InterPro" id="IPR038251">
    <property type="entry name" value="PdxB_dimer_sf"/>
</dbReference>
<dbReference type="InterPro" id="IPR020921">
    <property type="entry name" value="Erythronate-4-P_DHase"/>
</dbReference>
<evidence type="ECO:0000256" key="3">
    <source>
        <dbReference type="ARBA" id="ARBA00023027"/>
    </source>
</evidence>